<organism evidence="9 10">
    <name type="scientific">Cyphellophora europaea (strain CBS 101466)</name>
    <name type="common">Phialophora europaea</name>
    <dbReference type="NCBI Taxonomy" id="1220924"/>
    <lineage>
        <taxon>Eukaryota</taxon>
        <taxon>Fungi</taxon>
        <taxon>Dikarya</taxon>
        <taxon>Ascomycota</taxon>
        <taxon>Pezizomycotina</taxon>
        <taxon>Eurotiomycetes</taxon>
        <taxon>Chaetothyriomycetidae</taxon>
        <taxon>Chaetothyriales</taxon>
        <taxon>Cyphellophoraceae</taxon>
        <taxon>Cyphellophora</taxon>
    </lineage>
</organism>
<dbReference type="EMBL" id="KB822712">
    <property type="protein sequence ID" value="ETN45314.1"/>
    <property type="molecule type" value="Genomic_DNA"/>
</dbReference>
<feature type="transmembrane region" description="Helical" evidence="7">
    <location>
        <begin position="83"/>
        <end position="100"/>
    </location>
</feature>
<keyword evidence="10" id="KW-1185">Reference proteome</keyword>
<keyword evidence="5 7" id="KW-0472">Membrane</keyword>
<evidence type="ECO:0000256" key="1">
    <source>
        <dbReference type="ARBA" id="ARBA00004651"/>
    </source>
</evidence>
<dbReference type="SUPFAM" id="SSF103473">
    <property type="entry name" value="MFS general substrate transporter"/>
    <property type="match status" value="1"/>
</dbReference>
<accession>W2SBK7</accession>
<evidence type="ECO:0000256" key="6">
    <source>
        <dbReference type="SAM" id="MobiDB-lite"/>
    </source>
</evidence>
<evidence type="ECO:0000256" key="2">
    <source>
        <dbReference type="ARBA" id="ARBA00008335"/>
    </source>
</evidence>
<feature type="domain" description="Major facilitator superfamily (MFS) profile" evidence="8">
    <location>
        <begin position="85"/>
        <end position="516"/>
    </location>
</feature>
<evidence type="ECO:0000259" key="8">
    <source>
        <dbReference type="PROSITE" id="PS50850"/>
    </source>
</evidence>
<dbReference type="GO" id="GO:0015606">
    <property type="term" value="F:spermidine transmembrane transporter activity"/>
    <property type="evidence" value="ECO:0007669"/>
    <property type="project" value="TreeGrafter"/>
</dbReference>
<reference evidence="9 10" key="1">
    <citation type="submission" date="2013-03" db="EMBL/GenBank/DDBJ databases">
        <title>The Genome Sequence of Phialophora europaea CBS 101466.</title>
        <authorList>
            <consortium name="The Broad Institute Genomics Platform"/>
            <person name="Cuomo C."/>
            <person name="de Hoog S."/>
            <person name="Gorbushina A."/>
            <person name="Walker B."/>
            <person name="Young S.K."/>
            <person name="Zeng Q."/>
            <person name="Gargeya S."/>
            <person name="Fitzgerald M."/>
            <person name="Haas B."/>
            <person name="Abouelleil A."/>
            <person name="Allen A.W."/>
            <person name="Alvarado L."/>
            <person name="Arachchi H.M."/>
            <person name="Berlin A.M."/>
            <person name="Chapman S.B."/>
            <person name="Gainer-Dewar J."/>
            <person name="Goldberg J."/>
            <person name="Griggs A."/>
            <person name="Gujja S."/>
            <person name="Hansen M."/>
            <person name="Howarth C."/>
            <person name="Imamovic A."/>
            <person name="Ireland A."/>
            <person name="Larimer J."/>
            <person name="McCowan C."/>
            <person name="Murphy C."/>
            <person name="Pearson M."/>
            <person name="Poon T.W."/>
            <person name="Priest M."/>
            <person name="Roberts A."/>
            <person name="Saif S."/>
            <person name="Shea T."/>
            <person name="Sisk P."/>
            <person name="Sykes S."/>
            <person name="Wortman J."/>
            <person name="Nusbaum C."/>
            <person name="Birren B."/>
        </authorList>
    </citation>
    <scope>NUCLEOTIDE SEQUENCE [LARGE SCALE GENOMIC DNA]</scope>
    <source>
        <strain evidence="9 10">CBS 101466</strain>
    </source>
</reference>
<dbReference type="GO" id="GO:0000297">
    <property type="term" value="F:spermine transmembrane transporter activity"/>
    <property type="evidence" value="ECO:0007669"/>
    <property type="project" value="TreeGrafter"/>
</dbReference>
<dbReference type="GeneID" id="19976484"/>
<dbReference type="FunFam" id="1.20.1250.20:FF:000082">
    <property type="entry name" value="MFS multidrug transporter, putative"/>
    <property type="match status" value="1"/>
</dbReference>
<evidence type="ECO:0000256" key="5">
    <source>
        <dbReference type="ARBA" id="ARBA00023136"/>
    </source>
</evidence>
<dbReference type="OrthoDB" id="3936150at2759"/>
<dbReference type="HOGENOM" id="CLU_008455_11_3_1"/>
<proteinExistence type="inferred from homology"/>
<dbReference type="InParanoid" id="W2SBK7"/>
<gene>
    <name evidence="9" type="ORF">HMPREF1541_09145</name>
</gene>
<dbReference type="Gene3D" id="1.20.1250.20">
    <property type="entry name" value="MFS general substrate transporter like domains"/>
    <property type="match status" value="1"/>
</dbReference>
<dbReference type="GO" id="GO:0005886">
    <property type="term" value="C:plasma membrane"/>
    <property type="evidence" value="ECO:0007669"/>
    <property type="project" value="UniProtKB-SubCell"/>
</dbReference>
<feature type="transmembrane region" description="Helical" evidence="7">
    <location>
        <begin position="420"/>
        <end position="440"/>
    </location>
</feature>
<evidence type="ECO:0000256" key="3">
    <source>
        <dbReference type="ARBA" id="ARBA00022692"/>
    </source>
</evidence>
<comment type="subcellular location">
    <subcellularLocation>
        <location evidence="1">Cell membrane</location>
        <topology evidence="1">Multi-pass membrane protein</topology>
    </subcellularLocation>
</comment>
<feature type="transmembrane region" description="Helical" evidence="7">
    <location>
        <begin position="120"/>
        <end position="138"/>
    </location>
</feature>
<feature type="transmembrane region" description="Helical" evidence="7">
    <location>
        <begin position="310"/>
        <end position="336"/>
    </location>
</feature>
<feature type="transmembrane region" description="Helical" evidence="7">
    <location>
        <begin position="447"/>
        <end position="467"/>
    </location>
</feature>
<dbReference type="CDD" id="cd17323">
    <property type="entry name" value="MFS_Tpo1_MDR_like"/>
    <property type="match status" value="1"/>
</dbReference>
<dbReference type="InterPro" id="IPR011701">
    <property type="entry name" value="MFS"/>
</dbReference>
<feature type="transmembrane region" description="Helical" evidence="7">
    <location>
        <begin position="348"/>
        <end position="373"/>
    </location>
</feature>
<dbReference type="RefSeq" id="XP_008712042.1">
    <property type="nucleotide sequence ID" value="XM_008713820.1"/>
</dbReference>
<dbReference type="PROSITE" id="PS50850">
    <property type="entry name" value="MFS"/>
    <property type="match status" value="1"/>
</dbReference>
<evidence type="ECO:0000256" key="4">
    <source>
        <dbReference type="ARBA" id="ARBA00022989"/>
    </source>
</evidence>
<sequence>MDEKAKPPLPEDSASSHSGELATISHTPSTDEKADQDASHRSSPNTATGDEAAATPHTPKTAMDWDGPNDPENPHNWPMIKKLYHAGVTAMLSFVVTYGSSTYSPGIIQVAEELNVSTTVATLGLSLYVLGLGLGPMISAGLSETYGRRVVYLYCTPVSLLFTLGAGLSHNIASLLACRFLAGAIGAGPLAVGAGTNADLWAPIDRATGSAFWILMPFLGPALGPSTSSYPTQLSTWRWGQWMLLIAGGATYALSLFQQETYKKVILLRRAKKYNLPPPHDPLPGGLRRITAILNVTCVRSMRMLFTEPICLAFSAYSAFTFGVLFAFFTSVTYVYRTVYHFTTGQAGLPFLAIGIGSVLATLLFLLIDRLSYRSQLLSRRRSHDPRPLPPEERLYAAMLGSLLLPPSLFWFGFSACDASTHWIVPTVALGVFGCGNLLLFDTTATYLVDTYGAMGGASAMSANSFARYGLGAAFPLFSVQMYEGLGIRWASALLGFVTVAMLPIPWVFYRWGSRIRKRGAFPKSDA</sequence>
<dbReference type="Pfam" id="PF07690">
    <property type="entry name" value="MFS_1"/>
    <property type="match status" value="1"/>
</dbReference>
<feature type="compositionally biased region" description="Polar residues" evidence="6">
    <location>
        <begin position="13"/>
        <end position="28"/>
    </location>
</feature>
<protein>
    <recommendedName>
        <fullName evidence="8">Major facilitator superfamily (MFS) profile domain-containing protein</fullName>
    </recommendedName>
</protein>
<feature type="transmembrane region" description="Helical" evidence="7">
    <location>
        <begin position="207"/>
        <end position="227"/>
    </location>
</feature>
<feature type="transmembrane region" description="Helical" evidence="7">
    <location>
        <begin position="394"/>
        <end position="414"/>
    </location>
</feature>
<comment type="similarity">
    <text evidence="2">Belongs to the major facilitator superfamily.</text>
</comment>
<feature type="transmembrane region" description="Helical" evidence="7">
    <location>
        <begin position="150"/>
        <end position="168"/>
    </location>
</feature>
<dbReference type="eggNOG" id="KOG0255">
    <property type="taxonomic scope" value="Eukaryota"/>
</dbReference>
<feature type="transmembrane region" description="Helical" evidence="7">
    <location>
        <begin position="239"/>
        <end position="257"/>
    </location>
</feature>
<evidence type="ECO:0000256" key="7">
    <source>
        <dbReference type="SAM" id="Phobius"/>
    </source>
</evidence>
<feature type="region of interest" description="Disordered" evidence="6">
    <location>
        <begin position="1"/>
        <end position="74"/>
    </location>
</feature>
<dbReference type="FunCoup" id="W2SBK7">
    <property type="interactions" value="28"/>
</dbReference>
<evidence type="ECO:0000313" key="9">
    <source>
        <dbReference type="EMBL" id="ETN45314.1"/>
    </source>
</evidence>
<feature type="transmembrane region" description="Helical" evidence="7">
    <location>
        <begin position="487"/>
        <end position="510"/>
    </location>
</feature>
<dbReference type="InterPro" id="IPR020846">
    <property type="entry name" value="MFS_dom"/>
</dbReference>
<keyword evidence="4 7" id="KW-1133">Transmembrane helix</keyword>
<dbReference type="PANTHER" id="PTHR23502:SF182">
    <property type="entry name" value="POLYAMINE TRANSPORTER, PUTATIVE-RELATED"/>
    <property type="match status" value="1"/>
</dbReference>
<dbReference type="AlphaFoldDB" id="W2SBK7"/>
<dbReference type="Proteomes" id="UP000030752">
    <property type="component" value="Unassembled WGS sequence"/>
</dbReference>
<dbReference type="VEuPathDB" id="FungiDB:HMPREF1541_09145"/>
<name>W2SBK7_CYPE1</name>
<dbReference type="STRING" id="1220924.W2SBK7"/>
<dbReference type="InterPro" id="IPR036259">
    <property type="entry name" value="MFS_trans_sf"/>
</dbReference>
<feature type="compositionally biased region" description="Basic and acidic residues" evidence="6">
    <location>
        <begin position="29"/>
        <end position="40"/>
    </location>
</feature>
<evidence type="ECO:0000313" key="10">
    <source>
        <dbReference type="Proteomes" id="UP000030752"/>
    </source>
</evidence>
<keyword evidence="3 7" id="KW-0812">Transmembrane</keyword>
<feature type="transmembrane region" description="Helical" evidence="7">
    <location>
        <begin position="174"/>
        <end position="195"/>
    </location>
</feature>
<dbReference type="PANTHER" id="PTHR23502">
    <property type="entry name" value="MAJOR FACILITATOR SUPERFAMILY"/>
    <property type="match status" value="1"/>
</dbReference>